<dbReference type="Gene3D" id="3.30.2350.10">
    <property type="entry name" value="Pseudouridine synthase"/>
    <property type="match status" value="1"/>
</dbReference>
<dbReference type="GO" id="GO:0003723">
    <property type="term" value="F:RNA binding"/>
    <property type="evidence" value="ECO:0007669"/>
    <property type="project" value="InterPro"/>
</dbReference>
<sequence length="288" mass="33096">MEILGLNMAEAQKYINKGKVIYQGKPLQNHEKNKILEKSVKVLLFSADCIGLNPIFTNEDFAIFNKPPKMLIHPKGRFAHHSLIDEIKATLGERATLVHRIDKETSGLVLAAKDYKRASELGELFLKGAVFKKYLALARGKLEYGEFCFSLPLATQQKGTDLSVRSLYLGQKRDLNLKFKEAKTQFKPLKFYKDTTLLEVIPKTGRTHQIRVHLFALGFPILGDPLYGCEDDKSRIYLDREFIQEGYKPLNNEERTRYFGASRLMLQAQELAFSYKGRDYTFSLKEEF</sequence>
<dbReference type="InterPro" id="IPR050188">
    <property type="entry name" value="RluA_PseudoU_synthase"/>
</dbReference>
<evidence type="ECO:0000313" key="7">
    <source>
        <dbReference type="EMBL" id="PZT47888.1"/>
    </source>
</evidence>
<gene>
    <name evidence="7" type="ORF">B6S12_06755</name>
</gene>
<evidence type="ECO:0000256" key="3">
    <source>
        <dbReference type="ARBA" id="ARBA00023235"/>
    </source>
</evidence>
<evidence type="ECO:0000313" key="8">
    <source>
        <dbReference type="Proteomes" id="UP000249746"/>
    </source>
</evidence>
<name>A0A2W6MXH3_9HELI</name>
<dbReference type="SUPFAM" id="SSF55120">
    <property type="entry name" value="Pseudouridine synthase"/>
    <property type="match status" value="1"/>
</dbReference>
<dbReference type="InterPro" id="IPR006224">
    <property type="entry name" value="PsdUridine_synth_RluA-like_CS"/>
</dbReference>
<evidence type="ECO:0000256" key="5">
    <source>
        <dbReference type="ARBA" id="ARBA00033164"/>
    </source>
</evidence>
<accession>A0A2W6MXH3</accession>
<comment type="catalytic activity">
    <reaction evidence="1">
        <text>a uridine in RNA = a pseudouridine in RNA</text>
        <dbReference type="Rhea" id="RHEA:48348"/>
        <dbReference type="Rhea" id="RHEA-COMP:12068"/>
        <dbReference type="Rhea" id="RHEA-COMP:12069"/>
        <dbReference type="ChEBI" id="CHEBI:65314"/>
        <dbReference type="ChEBI" id="CHEBI:65315"/>
    </reaction>
</comment>
<feature type="domain" description="Pseudouridine synthase RsuA/RluA-like" evidence="6">
    <location>
        <begin position="61"/>
        <end position="214"/>
    </location>
</feature>
<dbReference type="GO" id="GO:0009982">
    <property type="term" value="F:pseudouridine synthase activity"/>
    <property type="evidence" value="ECO:0007669"/>
    <property type="project" value="InterPro"/>
</dbReference>
<dbReference type="AlphaFoldDB" id="A0A2W6MXH3"/>
<dbReference type="Proteomes" id="UP000249746">
    <property type="component" value="Unassembled WGS sequence"/>
</dbReference>
<evidence type="ECO:0000256" key="2">
    <source>
        <dbReference type="ARBA" id="ARBA00010876"/>
    </source>
</evidence>
<evidence type="ECO:0000256" key="1">
    <source>
        <dbReference type="ARBA" id="ARBA00000073"/>
    </source>
</evidence>
<organism evidence="7 8">
    <name type="scientific">Helicobacter valdiviensis</name>
    <dbReference type="NCBI Taxonomy" id="1458358"/>
    <lineage>
        <taxon>Bacteria</taxon>
        <taxon>Pseudomonadati</taxon>
        <taxon>Campylobacterota</taxon>
        <taxon>Epsilonproteobacteria</taxon>
        <taxon>Campylobacterales</taxon>
        <taxon>Helicobacteraceae</taxon>
        <taxon>Helicobacter</taxon>
    </lineage>
</organism>
<proteinExistence type="inferred from homology"/>
<reference evidence="7 8" key="1">
    <citation type="submission" date="2017-03" db="EMBL/GenBank/DDBJ databases">
        <title>Genomic and clinical evidence uncovers the enterohepatic species Helicobacter valdiviensis as a potential human intestinal pathogen.</title>
        <authorList>
            <person name="Fresia P."/>
            <person name="Jara R."/>
            <person name="Sierra R."/>
            <person name="Ferres I."/>
            <person name="Greif G."/>
            <person name="Iraola G."/>
            <person name="Collado L."/>
        </authorList>
    </citation>
    <scope>NUCLEOTIDE SEQUENCE [LARGE SCALE GENOMIC DNA]</scope>
    <source>
        <strain evidence="7 8">WBE14</strain>
    </source>
</reference>
<keyword evidence="3" id="KW-0413">Isomerase</keyword>
<comment type="caution">
    <text evidence="7">The sequence shown here is derived from an EMBL/GenBank/DDBJ whole genome shotgun (WGS) entry which is preliminary data.</text>
</comment>
<evidence type="ECO:0000256" key="4">
    <source>
        <dbReference type="ARBA" id="ARBA00031870"/>
    </source>
</evidence>
<dbReference type="GO" id="GO:0140098">
    <property type="term" value="F:catalytic activity, acting on RNA"/>
    <property type="evidence" value="ECO:0007669"/>
    <property type="project" value="UniProtKB-ARBA"/>
</dbReference>
<keyword evidence="8" id="KW-1185">Reference proteome</keyword>
<dbReference type="EMBL" id="NBIU01000019">
    <property type="protein sequence ID" value="PZT47888.1"/>
    <property type="molecule type" value="Genomic_DNA"/>
</dbReference>
<dbReference type="PANTHER" id="PTHR21600:SF44">
    <property type="entry name" value="RIBOSOMAL LARGE SUBUNIT PSEUDOURIDINE SYNTHASE D"/>
    <property type="match status" value="1"/>
</dbReference>
<protein>
    <recommendedName>
        <fullName evidence="4">RNA pseudouridylate synthase</fullName>
    </recommendedName>
    <alternativeName>
        <fullName evidence="5">RNA-uridine isomerase</fullName>
    </alternativeName>
</protein>
<dbReference type="Pfam" id="PF00849">
    <property type="entry name" value="PseudoU_synth_2"/>
    <property type="match status" value="1"/>
</dbReference>
<dbReference type="PANTHER" id="PTHR21600">
    <property type="entry name" value="MITOCHONDRIAL RNA PSEUDOURIDINE SYNTHASE"/>
    <property type="match status" value="1"/>
</dbReference>
<evidence type="ECO:0000259" key="6">
    <source>
        <dbReference type="Pfam" id="PF00849"/>
    </source>
</evidence>
<dbReference type="PROSITE" id="PS01129">
    <property type="entry name" value="PSI_RLU"/>
    <property type="match status" value="1"/>
</dbReference>
<comment type="similarity">
    <text evidence="2">Belongs to the pseudouridine synthase RluA family.</text>
</comment>
<dbReference type="InterPro" id="IPR006145">
    <property type="entry name" value="PsdUridine_synth_RsuA/RluA"/>
</dbReference>
<dbReference type="GO" id="GO:0000455">
    <property type="term" value="P:enzyme-directed rRNA pseudouridine synthesis"/>
    <property type="evidence" value="ECO:0007669"/>
    <property type="project" value="TreeGrafter"/>
</dbReference>
<dbReference type="InterPro" id="IPR020103">
    <property type="entry name" value="PsdUridine_synth_cat_dom_sf"/>
</dbReference>
<dbReference type="CDD" id="cd02869">
    <property type="entry name" value="PseudoU_synth_RluA_like"/>
    <property type="match status" value="1"/>
</dbReference>